<evidence type="ECO:0000313" key="1">
    <source>
        <dbReference type="EMBL" id="QSX32598.1"/>
    </source>
</evidence>
<reference evidence="1 2" key="1">
    <citation type="submission" date="2021-03" db="EMBL/GenBank/DDBJ databases">
        <title>Novel species identification of genus Shewanella.</title>
        <authorList>
            <person name="Liu G."/>
            <person name="Zhang Q."/>
        </authorList>
    </citation>
    <scope>NUCLEOTIDE SEQUENCE [LARGE SCALE GENOMIC DNA]</scope>
    <source>
        <strain evidence="1 2">FJAT-51800</strain>
    </source>
</reference>
<organism evidence="1 2">
    <name type="scientific">Shewanella avicenniae</name>
    <dbReference type="NCBI Taxonomy" id="2814294"/>
    <lineage>
        <taxon>Bacteria</taxon>
        <taxon>Pseudomonadati</taxon>
        <taxon>Pseudomonadota</taxon>
        <taxon>Gammaproteobacteria</taxon>
        <taxon>Alteromonadales</taxon>
        <taxon>Shewanellaceae</taxon>
        <taxon>Shewanella</taxon>
    </lineage>
</organism>
<dbReference type="EMBL" id="CP071503">
    <property type="protein sequence ID" value="QSX32598.1"/>
    <property type="molecule type" value="Genomic_DNA"/>
</dbReference>
<gene>
    <name evidence="1" type="ORF">JYB87_12630</name>
</gene>
<name>A0ABX7QMB7_9GAMM</name>
<keyword evidence="2" id="KW-1185">Reference proteome</keyword>
<dbReference type="RefSeq" id="WP_207353839.1">
    <property type="nucleotide sequence ID" value="NZ_CP071503.1"/>
</dbReference>
<protein>
    <submittedName>
        <fullName evidence="1">Uncharacterized protein</fullName>
    </submittedName>
</protein>
<proteinExistence type="predicted"/>
<dbReference type="Proteomes" id="UP000662770">
    <property type="component" value="Chromosome"/>
</dbReference>
<accession>A0ABX7QMB7</accession>
<evidence type="ECO:0000313" key="2">
    <source>
        <dbReference type="Proteomes" id="UP000662770"/>
    </source>
</evidence>
<sequence length="68" mass="7596">MSEASIRITLRQLENGKIEVSCDYKNGDSVFLNKAALHVANAIPMNVNNAIIDYMKQLKKEAKHGNVH</sequence>